<keyword evidence="2" id="KW-1185">Reference proteome</keyword>
<gene>
    <name evidence="1" type="ORF">BXZ70DRAFT_507272</name>
</gene>
<name>A0A8K0XT22_9AGAR</name>
<organism evidence="1 2">
    <name type="scientific">Cristinia sonorae</name>
    <dbReference type="NCBI Taxonomy" id="1940300"/>
    <lineage>
        <taxon>Eukaryota</taxon>
        <taxon>Fungi</taxon>
        <taxon>Dikarya</taxon>
        <taxon>Basidiomycota</taxon>
        <taxon>Agaricomycotina</taxon>
        <taxon>Agaricomycetes</taxon>
        <taxon>Agaricomycetidae</taxon>
        <taxon>Agaricales</taxon>
        <taxon>Pleurotineae</taxon>
        <taxon>Stephanosporaceae</taxon>
        <taxon>Cristinia</taxon>
    </lineage>
</organism>
<sequence>MSPVYYSFTPSANLWCAILIISGWTGSDPLLPCSSCDGEHSYSLSGTRTEWNTTQPSRNIPHPLSTQYTLW</sequence>
<reference evidence="1" key="1">
    <citation type="journal article" date="2021" name="New Phytol.">
        <title>Evolutionary innovations through gain and loss of genes in the ectomycorrhizal Boletales.</title>
        <authorList>
            <person name="Wu G."/>
            <person name="Miyauchi S."/>
            <person name="Morin E."/>
            <person name="Kuo A."/>
            <person name="Drula E."/>
            <person name="Varga T."/>
            <person name="Kohler A."/>
            <person name="Feng B."/>
            <person name="Cao Y."/>
            <person name="Lipzen A."/>
            <person name="Daum C."/>
            <person name="Hundley H."/>
            <person name="Pangilinan J."/>
            <person name="Johnson J."/>
            <person name="Barry K."/>
            <person name="LaButti K."/>
            <person name="Ng V."/>
            <person name="Ahrendt S."/>
            <person name="Min B."/>
            <person name="Choi I.G."/>
            <person name="Park H."/>
            <person name="Plett J.M."/>
            <person name="Magnuson J."/>
            <person name="Spatafora J.W."/>
            <person name="Nagy L.G."/>
            <person name="Henrissat B."/>
            <person name="Grigoriev I.V."/>
            <person name="Yang Z.L."/>
            <person name="Xu J."/>
            <person name="Martin F.M."/>
        </authorList>
    </citation>
    <scope>NUCLEOTIDE SEQUENCE</scope>
    <source>
        <strain evidence="1">KKN 215</strain>
    </source>
</reference>
<accession>A0A8K0XT22</accession>
<comment type="caution">
    <text evidence="1">The sequence shown here is derived from an EMBL/GenBank/DDBJ whole genome shotgun (WGS) entry which is preliminary data.</text>
</comment>
<dbReference type="Proteomes" id="UP000813824">
    <property type="component" value="Unassembled WGS sequence"/>
</dbReference>
<dbReference type="EMBL" id="JAEVFJ010000004">
    <property type="protein sequence ID" value="KAH8105146.1"/>
    <property type="molecule type" value="Genomic_DNA"/>
</dbReference>
<dbReference type="AlphaFoldDB" id="A0A8K0XT22"/>
<evidence type="ECO:0000313" key="2">
    <source>
        <dbReference type="Proteomes" id="UP000813824"/>
    </source>
</evidence>
<evidence type="ECO:0000313" key="1">
    <source>
        <dbReference type="EMBL" id="KAH8105146.1"/>
    </source>
</evidence>
<proteinExistence type="predicted"/>
<protein>
    <submittedName>
        <fullName evidence="1">Uncharacterized protein</fullName>
    </submittedName>
</protein>